<dbReference type="InterPro" id="IPR011650">
    <property type="entry name" value="Peptidase_M20_dimer"/>
</dbReference>
<dbReference type="Gene3D" id="3.30.70.360">
    <property type="match status" value="1"/>
</dbReference>
<evidence type="ECO:0000256" key="1">
    <source>
        <dbReference type="PIRNR" id="PIRNR037226"/>
    </source>
</evidence>
<dbReference type="InterPro" id="IPR017144">
    <property type="entry name" value="Xaa-Arg_dipeptidase"/>
</dbReference>
<dbReference type="NCBIfam" id="TIGR01891">
    <property type="entry name" value="amidohydrolases"/>
    <property type="match status" value="1"/>
</dbReference>
<feature type="domain" description="Peptidase M20 dimerisation" evidence="2">
    <location>
        <begin position="175"/>
        <end position="263"/>
    </location>
</feature>
<name>A0ABT1SRM2_9FIRM</name>
<dbReference type="InterPro" id="IPR017439">
    <property type="entry name" value="Amidohydrolase"/>
</dbReference>
<comment type="caution">
    <text evidence="3">The sequence shown here is derived from an EMBL/GenBank/DDBJ whole genome shotgun (WGS) entry which is preliminary data.</text>
</comment>
<dbReference type="SUPFAM" id="SSF55031">
    <property type="entry name" value="Bacterial exopeptidase dimerisation domain"/>
    <property type="match status" value="1"/>
</dbReference>
<dbReference type="EMBL" id="JANGEW010000008">
    <property type="protein sequence ID" value="MCQ5342522.1"/>
    <property type="molecule type" value="Genomic_DNA"/>
</dbReference>
<keyword evidence="4" id="KW-1185">Reference proteome</keyword>
<dbReference type="PANTHER" id="PTHR30575:SF0">
    <property type="entry name" value="XAA-ARG DIPEPTIDASE"/>
    <property type="match status" value="1"/>
</dbReference>
<reference evidence="3 4" key="1">
    <citation type="submission" date="2022-06" db="EMBL/GenBank/DDBJ databases">
        <title>Isolation of gut microbiota from human fecal samples.</title>
        <authorList>
            <person name="Pamer E.G."/>
            <person name="Barat B."/>
            <person name="Waligurski E."/>
            <person name="Medina S."/>
            <person name="Paddock L."/>
            <person name="Mostad J."/>
        </authorList>
    </citation>
    <scope>NUCLEOTIDE SEQUENCE [LARGE SCALE GENOMIC DNA]</scope>
    <source>
        <strain evidence="3 4">DFI.1.1</strain>
    </source>
</reference>
<organism evidence="3 4">
    <name type="scientific">Megasphaera massiliensis</name>
    <dbReference type="NCBI Taxonomy" id="1232428"/>
    <lineage>
        <taxon>Bacteria</taxon>
        <taxon>Bacillati</taxon>
        <taxon>Bacillota</taxon>
        <taxon>Negativicutes</taxon>
        <taxon>Veillonellales</taxon>
        <taxon>Veillonellaceae</taxon>
        <taxon>Megasphaera</taxon>
    </lineage>
</organism>
<gene>
    <name evidence="3" type="ORF">NE675_05690</name>
</gene>
<evidence type="ECO:0000313" key="3">
    <source>
        <dbReference type="EMBL" id="MCQ5342522.1"/>
    </source>
</evidence>
<sequence length="378" mass="41063">MEYKQLKEDACRYVDELKPLIYEIADKLHARPELGQEEFFASSLLKDILTDHGFTIDNPVADAFPTAFHGTLGKGPFQMGFLAEYDALPKIGHGCGHNLIAAMSIGAALAFAKAAGDKATVHVYGCPAEETVGSKVYMSEHGVFDALHAAVIVHPGVDKTYIGGTSYATHPLQFTFWGKSAHVADTEYHGINALDALVDFYARLKEYEKTLTERHIIGAIITEGGTAPNIVPDRAVLKATIRALTVDYLENKMLPDIKQMAQDVAAAHQASVEMVHYEPLYKNMINDPKMDVYFADAFNQLYEEFGLRSDDFAEGSTDVGNVSQVTRVSQPEICIGYGMSGHTSEFAAAAGSDLGKMQALTGAKAMAMVGLDVMGEEH</sequence>
<dbReference type="Pfam" id="PF07687">
    <property type="entry name" value="M20_dimer"/>
    <property type="match status" value="1"/>
</dbReference>
<dbReference type="PANTHER" id="PTHR30575">
    <property type="entry name" value="PEPTIDASE M20"/>
    <property type="match status" value="1"/>
</dbReference>
<dbReference type="InterPro" id="IPR036264">
    <property type="entry name" value="Bact_exopeptidase_dim_dom"/>
</dbReference>
<protein>
    <recommendedName>
        <fullName evidence="1">Peptidase M20 domain-containing protein 2</fullName>
    </recommendedName>
</protein>
<dbReference type="Pfam" id="PF01546">
    <property type="entry name" value="Peptidase_M20"/>
    <property type="match status" value="1"/>
</dbReference>
<evidence type="ECO:0000259" key="2">
    <source>
        <dbReference type="Pfam" id="PF07687"/>
    </source>
</evidence>
<dbReference type="RefSeq" id="WP_062412106.1">
    <property type="nucleotide sequence ID" value="NZ_JAJCIO010000005.1"/>
</dbReference>
<proteinExistence type="inferred from homology"/>
<dbReference type="Gene3D" id="3.40.630.10">
    <property type="entry name" value="Zn peptidases"/>
    <property type="match status" value="1"/>
</dbReference>
<accession>A0ABT1SRM2</accession>
<comment type="similarity">
    <text evidence="1">Belongs to the peptidase M20A family.</text>
</comment>
<dbReference type="PIRSF" id="PIRSF037226">
    <property type="entry name" value="Amidohydrolase_ACY1L2_prd"/>
    <property type="match status" value="1"/>
</dbReference>
<dbReference type="InterPro" id="IPR052030">
    <property type="entry name" value="Peptidase_M20/M20A_hydrolases"/>
</dbReference>
<dbReference type="Proteomes" id="UP001206692">
    <property type="component" value="Unassembled WGS sequence"/>
</dbReference>
<dbReference type="InterPro" id="IPR002933">
    <property type="entry name" value="Peptidase_M20"/>
</dbReference>
<evidence type="ECO:0000313" key="4">
    <source>
        <dbReference type="Proteomes" id="UP001206692"/>
    </source>
</evidence>
<dbReference type="SUPFAM" id="SSF53187">
    <property type="entry name" value="Zn-dependent exopeptidases"/>
    <property type="match status" value="1"/>
</dbReference>